<comment type="similarity">
    <text evidence="4 9">Belongs to the BPG-independent phosphoglycerate mutase family.</text>
</comment>
<dbReference type="GO" id="GO:0006096">
    <property type="term" value="P:glycolytic process"/>
    <property type="evidence" value="ECO:0007669"/>
    <property type="project" value="UniProtKB-UniRule"/>
</dbReference>
<evidence type="ECO:0000313" key="15">
    <source>
        <dbReference type="EMBL" id="OGZ44263.1"/>
    </source>
</evidence>
<dbReference type="PANTHER" id="PTHR31637">
    <property type="entry name" value="2,3-BISPHOSPHOGLYCERATE-INDEPENDENT PHOSPHOGLYCERATE MUTASE"/>
    <property type="match status" value="1"/>
</dbReference>
<dbReference type="SUPFAM" id="SSF64158">
    <property type="entry name" value="2,3-Bisphosphoglycerate-independent phosphoglycerate mutase, substrate-binding domain"/>
    <property type="match status" value="1"/>
</dbReference>
<feature type="domain" description="Metalloenzyme" evidence="13">
    <location>
        <begin position="4"/>
        <end position="512"/>
    </location>
</feature>
<evidence type="ECO:0000259" key="13">
    <source>
        <dbReference type="Pfam" id="PF01676"/>
    </source>
</evidence>
<comment type="function">
    <text evidence="2 9">Catalyzes the interconversion of 2-phosphoglycerate and 3-phosphoglycerate.</text>
</comment>
<dbReference type="EMBL" id="MHNK01000005">
    <property type="protein sequence ID" value="OGZ44263.1"/>
    <property type="molecule type" value="Genomic_DNA"/>
</dbReference>
<dbReference type="SUPFAM" id="SSF53649">
    <property type="entry name" value="Alkaline phosphatase-like"/>
    <property type="match status" value="1"/>
</dbReference>
<protein>
    <recommendedName>
        <fullName evidence="9 10">2,3-bisphosphoglycerate-independent phosphoglycerate mutase</fullName>
        <shortName evidence="9">BPG-independent PGAM</shortName>
        <shortName evidence="9">Phosphoglyceromutase</shortName>
        <shortName evidence="9">iPGM</shortName>
        <ecNumber evidence="9 10">5.4.2.12</ecNumber>
    </recommendedName>
</protein>
<comment type="cofactor">
    <cofactor evidence="9">
        <name>Mn(2+)</name>
        <dbReference type="ChEBI" id="CHEBI:29035"/>
    </cofactor>
    <text evidence="9">Binds 2 manganese ions per subunit.</text>
</comment>
<comment type="subunit">
    <text evidence="9">Monomer.</text>
</comment>
<evidence type="ECO:0000259" key="14">
    <source>
        <dbReference type="Pfam" id="PF06415"/>
    </source>
</evidence>
<evidence type="ECO:0000256" key="5">
    <source>
        <dbReference type="ARBA" id="ARBA00022723"/>
    </source>
</evidence>
<comment type="catalytic activity">
    <reaction evidence="1 9">
        <text>(2R)-2-phosphoglycerate = (2R)-3-phosphoglycerate</text>
        <dbReference type="Rhea" id="RHEA:15901"/>
        <dbReference type="ChEBI" id="CHEBI:58272"/>
        <dbReference type="ChEBI" id="CHEBI:58289"/>
        <dbReference type="EC" id="5.4.2.12"/>
    </reaction>
</comment>
<feature type="binding site" evidence="9 12">
    <location>
        <position position="405"/>
    </location>
    <ligand>
        <name>Mn(2+)</name>
        <dbReference type="ChEBI" id="CHEBI:29035"/>
        <label>1</label>
    </ligand>
</feature>
<comment type="caution">
    <text evidence="15">The sequence shown here is derived from an EMBL/GenBank/DDBJ whole genome shotgun (WGS) entry which is preliminary data.</text>
</comment>
<comment type="pathway">
    <text evidence="3 9">Carbohydrate degradation; glycolysis; pyruvate from D-glyceraldehyde 3-phosphate: step 3/5.</text>
</comment>
<reference evidence="15 16" key="1">
    <citation type="journal article" date="2016" name="Nat. Commun.">
        <title>Thousands of microbial genomes shed light on interconnected biogeochemical processes in an aquifer system.</title>
        <authorList>
            <person name="Anantharaman K."/>
            <person name="Brown C.T."/>
            <person name="Hug L.A."/>
            <person name="Sharon I."/>
            <person name="Castelle C.J."/>
            <person name="Probst A.J."/>
            <person name="Thomas B.C."/>
            <person name="Singh A."/>
            <person name="Wilkins M.J."/>
            <person name="Karaoz U."/>
            <person name="Brodie E.L."/>
            <person name="Williams K.H."/>
            <person name="Hubbard S.S."/>
            <person name="Banfield J.F."/>
        </authorList>
    </citation>
    <scope>NUCLEOTIDE SEQUENCE [LARGE SCALE GENOMIC DNA]</scope>
</reference>
<evidence type="ECO:0000256" key="12">
    <source>
        <dbReference type="PIRSR" id="PIRSR001492-3"/>
    </source>
</evidence>
<dbReference type="GO" id="GO:0006007">
    <property type="term" value="P:glucose catabolic process"/>
    <property type="evidence" value="ECO:0007669"/>
    <property type="project" value="InterPro"/>
</dbReference>
<dbReference type="Gene3D" id="3.40.720.10">
    <property type="entry name" value="Alkaline Phosphatase, subunit A"/>
    <property type="match status" value="1"/>
</dbReference>
<keyword evidence="7 9" id="KW-0464">Manganese</keyword>
<comment type="caution">
    <text evidence="9">Lacks conserved residue(s) required for the propagation of feature annotation.</text>
</comment>
<dbReference type="AlphaFoldDB" id="A0A1G2G1T9"/>
<dbReference type="GO" id="GO:0005829">
    <property type="term" value="C:cytosol"/>
    <property type="evidence" value="ECO:0007669"/>
    <property type="project" value="TreeGrafter"/>
</dbReference>
<dbReference type="Gene3D" id="3.40.1450.10">
    <property type="entry name" value="BPG-independent phosphoglycerate mutase, domain B"/>
    <property type="match status" value="1"/>
</dbReference>
<dbReference type="InterPro" id="IPR017850">
    <property type="entry name" value="Alkaline_phosphatase_core_sf"/>
</dbReference>
<dbReference type="EC" id="5.4.2.12" evidence="9 10"/>
<keyword evidence="8 9" id="KW-0413">Isomerase</keyword>
<evidence type="ECO:0000313" key="16">
    <source>
        <dbReference type="Proteomes" id="UP000177480"/>
    </source>
</evidence>
<feature type="binding site" evidence="9">
    <location>
        <position position="336"/>
    </location>
    <ligand>
        <name>substrate</name>
    </ligand>
</feature>
<feature type="binding site" evidence="9 12">
    <location>
        <position position="401"/>
    </location>
    <ligand>
        <name>Mn(2+)</name>
        <dbReference type="ChEBI" id="CHEBI:29035"/>
        <label>1</label>
    </ligand>
</feature>
<feature type="domain" description="BPG-independent PGAM N-terminal" evidence="14">
    <location>
        <begin position="85"/>
        <end position="300"/>
    </location>
</feature>
<feature type="active site" description="Phosphoserine intermediate" evidence="9 11">
    <location>
        <position position="63"/>
    </location>
</feature>
<feature type="binding site" evidence="9 12">
    <location>
        <position position="12"/>
    </location>
    <ligand>
        <name>Mn(2+)</name>
        <dbReference type="ChEBI" id="CHEBI:29035"/>
        <label>2</label>
    </ligand>
</feature>
<evidence type="ECO:0000256" key="3">
    <source>
        <dbReference type="ARBA" id="ARBA00004798"/>
    </source>
</evidence>
<feature type="binding site" evidence="9 12">
    <location>
        <position position="442"/>
    </location>
    <ligand>
        <name>Mn(2+)</name>
        <dbReference type="ChEBI" id="CHEBI:29035"/>
        <label>2</label>
    </ligand>
</feature>
<dbReference type="CDD" id="cd16010">
    <property type="entry name" value="iPGM"/>
    <property type="match status" value="1"/>
</dbReference>
<proteinExistence type="inferred from homology"/>
<dbReference type="STRING" id="1802114.A2719_02530"/>
<evidence type="ECO:0000256" key="4">
    <source>
        <dbReference type="ARBA" id="ARBA00008819"/>
    </source>
</evidence>
<dbReference type="Pfam" id="PF06415">
    <property type="entry name" value="iPGM_N"/>
    <property type="match status" value="1"/>
</dbReference>
<sequence>MSYKPVVLVILDGVGIPQRESVGHPFAEAHLPTFHELEQFYPFTTLSASGVAVGLPWGEEGNSEVGHFTMGAGRVVYNHLPRIITAIRDGSFFENKALKDAAEHVKKNNSTLHLMGLFSSGSVHAYMDHVYALLEFAKRGGIEHVVVHPFTDGRDAPPDEGRQDIVELARIMRESYPNAILGSIMGRSFAMNRSGHWSQTERAYNLLTEGTGAPFSDADAHIEESYKKGISDEFMEPCFYAKEGGVFSGRIKEGDAVVYWDFREDSARQLTQAFVLDDFSHFQRKYVQNLFFVTMTEYDKSYPVAVAFPPLEVNWPLARVISEAARTQLHVAESDKYAHVTYFFNGGREDAFSGEERRLIPSPPSSDLKTHPEMAASRVTDAILTGISTYDFILANYANGDMVGHTGDFDATVKALEALDTELGRLKEAVLEAGGVLLITADHGNAEEKRYRESAEPRTKHTTNPVPFFLIARDCRRGEPRTEQEIKKQYRTEGGVLADVAPTILEYMELEKPGEMIGISLGDSLISRSSS</sequence>
<evidence type="ECO:0000256" key="7">
    <source>
        <dbReference type="ARBA" id="ARBA00023211"/>
    </source>
</evidence>
<dbReference type="PIRSF" id="PIRSF001492">
    <property type="entry name" value="IPGAM"/>
    <property type="match status" value="1"/>
</dbReference>
<feature type="binding site" evidence="9">
    <location>
        <position position="124"/>
    </location>
    <ligand>
        <name>substrate</name>
    </ligand>
</feature>
<feature type="binding site" evidence="9">
    <location>
        <position position="187"/>
    </location>
    <ligand>
        <name>substrate</name>
    </ligand>
</feature>
<accession>A0A1G2G1T9</accession>
<evidence type="ECO:0000256" key="8">
    <source>
        <dbReference type="ARBA" id="ARBA00023235"/>
    </source>
</evidence>
<feature type="binding site" evidence="9 12">
    <location>
        <position position="63"/>
    </location>
    <ligand>
        <name>Mn(2+)</name>
        <dbReference type="ChEBI" id="CHEBI:29035"/>
        <label>2</label>
    </ligand>
</feature>
<dbReference type="GO" id="GO:0030145">
    <property type="term" value="F:manganese ion binding"/>
    <property type="evidence" value="ECO:0007669"/>
    <property type="project" value="UniProtKB-UniRule"/>
</dbReference>
<dbReference type="HAMAP" id="MF_01038">
    <property type="entry name" value="GpmI"/>
    <property type="match status" value="1"/>
</dbReference>
<evidence type="ECO:0000256" key="11">
    <source>
        <dbReference type="PIRSR" id="PIRSR001492-1"/>
    </source>
</evidence>
<evidence type="ECO:0000256" key="2">
    <source>
        <dbReference type="ARBA" id="ARBA00002315"/>
    </source>
</evidence>
<gene>
    <name evidence="9" type="primary">gpmI</name>
    <name evidence="15" type="ORF">A2719_02530</name>
</gene>
<feature type="binding site" evidence="9">
    <location>
        <begin position="154"/>
        <end position="155"/>
    </location>
    <ligand>
        <name>substrate</name>
    </ligand>
</feature>
<name>A0A1G2G1T9_9BACT</name>
<feature type="binding site" evidence="9 12">
    <location>
        <position position="461"/>
    </location>
    <ligand>
        <name>Mn(2+)</name>
        <dbReference type="ChEBI" id="CHEBI:29035"/>
        <label>1</label>
    </ligand>
</feature>
<dbReference type="FunFam" id="3.40.1450.10:FF:000002">
    <property type="entry name" value="2,3-bisphosphoglycerate-independent phosphoglycerate mutase"/>
    <property type="match status" value="1"/>
</dbReference>
<evidence type="ECO:0000256" key="9">
    <source>
        <dbReference type="HAMAP-Rule" id="MF_01038"/>
    </source>
</evidence>
<evidence type="ECO:0000256" key="1">
    <source>
        <dbReference type="ARBA" id="ARBA00000370"/>
    </source>
</evidence>
<keyword evidence="6 9" id="KW-0324">Glycolysis</keyword>
<organism evidence="15 16">
    <name type="scientific">Candidatus Ryanbacteria bacterium RIFCSPHIGHO2_01_FULL_45_22</name>
    <dbReference type="NCBI Taxonomy" id="1802114"/>
    <lineage>
        <taxon>Bacteria</taxon>
        <taxon>Candidatus Ryaniibacteriota</taxon>
    </lineage>
</organism>
<dbReference type="PANTHER" id="PTHR31637:SF0">
    <property type="entry name" value="2,3-BISPHOSPHOGLYCERATE-INDEPENDENT PHOSPHOGLYCERATE MUTASE"/>
    <property type="match status" value="1"/>
</dbReference>
<dbReference type="Proteomes" id="UP000177480">
    <property type="component" value="Unassembled WGS sequence"/>
</dbReference>
<dbReference type="InterPro" id="IPR005995">
    <property type="entry name" value="Pgm_bpd_ind"/>
</dbReference>
<dbReference type="InterPro" id="IPR036646">
    <property type="entry name" value="PGAM_B_sf"/>
</dbReference>
<feature type="binding site" evidence="9 12">
    <location>
        <position position="443"/>
    </location>
    <ligand>
        <name>Mn(2+)</name>
        <dbReference type="ChEBI" id="CHEBI:29035"/>
        <label>2</label>
    </ligand>
</feature>
<feature type="binding site" evidence="9">
    <location>
        <position position="193"/>
    </location>
    <ligand>
        <name>substrate</name>
    </ligand>
</feature>
<dbReference type="InterPro" id="IPR006124">
    <property type="entry name" value="Metalloenzyme"/>
</dbReference>
<keyword evidence="5 9" id="KW-0479">Metal-binding</keyword>
<evidence type="ECO:0000256" key="10">
    <source>
        <dbReference type="NCBIfam" id="TIGR01307"/>
    </source>
</evidence>
<dbReference type="UniPathway" id="UPA00109">
    <property type="reaction ID" value="UER00186"/>
</dbReference>
<evidence type="ECO:0000256" key="6">
    <source>
        <dbReference type="ARBA" id="ARBA00023152"/>
    </source>
</evidence>
<dbReference type="Pfam" id="PF01676">
    <property type="entry name" value="Metalloenzyme"/>
    <property type="match status" value="1"/>
</dbReference>
<dbReference type="NCBIfam" id="TIGR01307">
    <property type="entry name" value="pgm_bpd_ind"/>
    <property type="match status" value="1"/>
</dbReference>
<dbReference type="InterPro" id="IPR011258">
    <property type="entry name" value="BPG-indep_PGM_N"/>
</dbReference>
<dbReference type="GO" id="GO:0004619">
    <property type="term" value="F:phosphoglycerate mutase activity"/>
    <property type="evidence" value="ECO:0007669"/>
    <property type="project" value="UniProtKB-UniRule"/>
</dbReference>